<evidence type="ECO:0000256" key="2">
    <source>
        <dbReference type="ARBA" id="ARBA00023043"/>
    </source>
</evidence>
<dbReference type="InterPro" id="IPR002110">
    <property type="entry name" value="Ankyrin_rpt"/>
</dbReference>
<sequence length="351" mass="38727">MGACHSHADHTGLYAHHKPGKETQDILLPCAVLDNDLSTVKRMLTEEESRTDFRYEKGETLLHIAAGNPEQFKIVVLLLKMKADLTASDAHGRTPLHIACKCGVFNSFNEMSHSIDFSARIWKSLIHDAVRGQNLCIVKKLVRLKADLNECDESNRTALHIASNKGCPVILRFLLEHRANVNQPDAHGHTPLLTACRSFQSGAVAILLEAKADMNASSVKPLVCTVRRFKMLAAGHVVSPPTKNVAAVLQTLITSKADPTDLCELADTPRLYWAVMHDLFPLLVKNTSNSCRTEAAPVTLEMSQFERKLEVLTDSTRKESVLEYSTSESTEAFAATAECLRPQSSSDDLKM</sequence>
<reference evidence="4" key="1">
    <citation type="submission" date="2021-01" db="EMBL/GenBank/DDBJ databases">
        <authorList>
            <person name="Corre E."/>
            <person name="Pelletier E."/>
            <person name="Niang G."/>
            <person name="Scheremetjew M."/>
            <person name="Finn R."/>
            <person name="Kale V."/>
            <person name="Holt S."/>
            <person name="Cochrane G."/>
            <person name="Meng A."/>
            <person name="Brown T."/>
            <person name="Cohen L."/>
        </authorList>
    </citation>
    <scope>NUCLEOTIDE SEQUENCE</scope>
    <source>
        <strain evidence="4">CCCM811</strain>
    </source>
</reference>
<dbReference type="AlphaFoldDB" id="A0A7S4DXM0"/>
<accession>A0A7S4DXM0</accession>
<evidence type="ECO:0000313" key="4">
    <source>
        <dbReference type="EMBL" id="CAE0677227.1"/>
    </source>
</evidence>
<proteinExistence type="predicted"/>
<dbReference type="EMBL" id="HBIV01041095">
    <property type="protein sequence ID" value="CAE0677227.1"/>
    <property type="molecule type" value="Transcribed_RNA"/>
</dbReference>
<evidence type="ECO:0000256" key="3">
    <source>
        <dbReference type="PROSITE-ProRule" id="PRU00023"/>
    </source>
</evidence>
<dbReference type="PANTHER" id="PTHR24198:SF165">
    <property type="entry name" value="ANKYRIN REPEAT-CONTAINING PROTEIN-RELATED"/>
    <property type="match status" value="1"/>
</dbReference>
<dbReference type="SMART" id="SM00248">
    <property type="entry name" value="ANK"/>
    <property type="match status" value="5"/>
</dbReference>
<dbReference type="PROSITE" id="PS50088">
    <property type="entry name" value="ANK_REPEAT"/>
    <property type="match status" value="3"/>
</dbReference>
<feature type="repeat" description="ANK" evidence="3">
    <location>
        <begin position="187"/>
        <end position="219"/>
    </location>
</feature>
<keyword evidence="1" id="KW-0677">Repeat</keyword>
<evidence type="ECO:0000256" key="1">
    <source>
        <dbReference type="ARBA" id="ARBA00022737"/>
    </source>
</evidence>
<feature type="repeat" description="ANK" evidence="3">
    <location>
        <begin position="57"/>
        <end position="90"/>
    </location>
</feature>
<dbReference type="InterPro" id="IPR036770">
    <property type="entry name" value="Ankyrin_rpt-contain_sf"/>
</dbReference>
<dbReference type="PROSITE" id="PS50297">
    <property type="entry name" value="ANK_REP_REGION"/>
    <property type="match status" value="1"/>
</dbReference>
<dbReference type="PANTHER" id="PTHR24198">
    <property type="entry name" value="ANKYRIN REPEAT AND PROTEIN KINASE DOMAIN-CONTAINING PROTEIN"/>
    <property type="match status" value="1"/>
</dbReference>
<keyword evidence="2 3" id="KW-0040">ANK repeat</keyword>
<protein>
    <submittedName>
        <fullName evidence="4">Uncharacterized protein</fullName>
    </submittedName>
</protein>
<dbReference type="Pfam" id="PF12796">
    <property type="entry name" value="Ank_2"/>
    <property type="match status" value="2"/>
</dbReference>
<dbReference type="SUPFAM" id="SSF48403">
    <property type="entry name" value="Ankyrin repeat"/>
    <property type="match status" value="1"/>
</dbReference>
<feature type="repeat" description="ANK" evidence="3">
    <location>
        <begin position="154"/>
        <end position="186"/>
    </location>
</feature>
<name>A0A7S4DXM0_9EUKA</name>
<gene>
    <name evidence="4" type="ORF">LGLO00237_LOCUS29007</name>
</gene>
<dbReference type="Gene3D" id="1.25.40.20">
    <property type="entry name" value="Ankyrin repeat-containing domain"/>
    <property type="match status" value="2"/>
</dbReference>
<organism evidence="4">
    <name type="scientific">Lotharella globosa</name>
    <dbReference type="NCBI Taxonomy" id="91324"/>
    <lineage>
        <taxon>Eukaryota</taxon>
        <taxon>Sar</taxon>
        <taxon>Rhizaria</taxon>
        <taxon>Cercozoa</taxon>
        <taxon>Chlorarachniophyceae</taxon>
        <taxon>Lotharella</taxon>
    </lineage>
</organism>